<dbReference type="EMBL" id="JABBWK010000063">
    <property type="protein sequence ID" value="KAG1895700.1"/>
    <property type="molecule type" value="Genomic_DNA"/>
</dbReference>
<protein>
    <submittedName>
        <fullName evidence="1">Uncharacterized protein</fullName>
    </submittedName>
</protein>
<keyword evidence="2" id="KW-1185">Reference proteome</keyword>
<sequence length="275" mass="30909">MLSHTRKSLSFQCLQGRCKNVLKAILDSNFNCPSQHNRTSKVFSNISANKYEAISKVVFETEHIYPKPRSILIVKMALPLHEVSVTFLASELSLLGVMKKLNGRRQVQHVALGECALSQDEDILSEKFKLEVVSNTEADLVIKLKVDEGGDYERPGPNSDAYKLLVATKFNHDSMTLVPSAECHLPLNDFTYLMDVSAPSTSVIVTGHTWCNISTVHFQIWTLFPSIDMDNTNDMMKRGLARMRDRLATLLQASDPQFDVSLITQHDPTFPIKLN</sequence>
<reference evidence="1" key="1">
    <citation type="journal article" date="2020" name="New Phytol.">
        <title>Comparative genomics reveals dynamic genome evolution in host specialist ectomycorrhizal fungi.</title>
        <authorList>
            <person name="Lofgren L.A."/>
            <person name="Nguyen N.H."/>
            <person name="Vilgalys R."/>
            <person name="Ruytinx J."/>
            <person name="Liao H.L."/>
            <person name="Branco S."/>
            <person name="Kuo A."/>
            <person name="LaButti K."/>
            <person name="Lipzen A."/>
            <person name="Andreopoulos W."/>
            <person name="Pangilinan J."/>
            <person name="Riley R."/>
            <person name="Hundley H."/>
            <person name="Na H."/>
            <person name="Barry K."/>
            <person name="Grigoriev I.V."/>
            <person name="Stajich J.E."/>
            <person name="Kennedy P.G."/>
        </authorList>
    </citation>
    <scope>NUCLEOTIDE SEQUENCE</scope>
    <source>
        <strain evidence="1">FC203</strain>
    </source>
</reference>
<dbReference type="AlphaFoldDB" id="A0AAD4DXH9"/>
<evidence type="ECO:0000313" key="1">
    <source>
        <dbReference type="EMBL" id="KAG1895700.1"/>
    </source>
</evidence>
<dbReference type="GeneID" id="64671686"/>
<accession>A0AAD4DXH9</accession>
<name>A0AAD4DXH9_9AGAM</name>
<evidence type="ECO:0000313" key="2">
    <source>
        <dbReference type="Proteomes" id="UP001195769"/>
    </source>
</evidence>
<organism evidence="1 2">
    <name type="scientific">Suillus fuscotomentosus</name>
    <dbReference type="NCBI Taxonomy" id="1912939"/>
    <lineage>
        <taxon>Eukaryota</taxon>
        <taxon>Fungi</taxon>
        <taxon>Dikarya</taxon>
        <taxon>Basidiomycota</taxon>
        <taxon>Agaricomycotina</taxon>
        <taxon>Agaricomycetes</taxon>
        <taxon>Agaricomycetidae</taxon>
        <taxon>Boletales</taxon>
        <taxon>Suillineae</taxon>
        <taxon>Suillaceae</taxon>
        <taxon>Suillus</taxon>
    </lineage>
</organism>
<comment type="caution">
    <text evidence="1">The sequence shown here is derived from an EMBL/GenBank/DDBJ whole genome shotgun (WGS) entry which is preliminary data.</text>
</comment>
<proteinExistence type="predicted"/>
<dbReference type="Proteomes" id="UP001195769">
    <property type="component" value="Unassembled WGS sequence"/>
</dbReference>
<dbReference type="RefSeq" id="XP_041221276.1">
    <property type="nucleotide sequence ID" value="XM_041377388.1"/>
</dbReference>
<gene>
    <name evidence="1" type="ORF">F5891DRAFT_984008</name>
</gene>